<dbReference type="InterPro" id="IPR037185">
    <property type="entry name" value="EmrE-like"/>
</dbReference>
<comment type="subcellular location">
    <subcellularLocation>
        <location evidence="1 7">Cell membrane</location>
        <topology evidence="1 7">Multi-pass membrane protein</topology>
    </subcellularLocation>
</comment>
<dbReference type="PANTHER" id="PTHR30561">
    <property type="entry name" value="SMR FAMILY PROTON-DEPENDENT DRUG EFFLUX TRANSPORTER SUGE"/>
    <property type="match status" value="1"/>
</dbReference>
<keyword evidence="3" id="KW-1003">Cell membrane</keyword>
<proteinExistence type="inferred from homology"/>
<dbReference type="SUPFAM" id="SSF103481">
    <property type="entry name" value="Multidrug resistance efflux transporter EmrE"/>
    <property type="match status" value="1"/>
</dbReference>
<dbReference type="Proteomes" id="UP000676917">
    <property type="component" value="Unassembled WGS sequence"/>
</dbReference>
<name>A0A919XCV5_9BACI</name>
<feature type="transmembrane region" description="Helical" evidence="8">
    <location>
        <begin position="32"/>
        <end position="50"/>
    </location>
</feature>
<accession>A0A919XCV5</accession>
<dbReference type="InterPro" id="IPR045324">
    <property type="entry name" value="Small_multidrug_res"/>
</dbReference>
<evidence type="ECO:0000256" key="4">
    <source>
        <dbReference type="ARBA" id="ARBA00022692"/>
    </source>
</evidence>
<keyword evidence="2" id="KW-0813">Transport</keyword>
<keyword evidence="5 8" id="KW-1133">Transmembrane helix</keyword>
<dbReference type="GO" id="GO:0005886">
    <property type="term" value="C:plasma membrane"/>
    <property type="evidence" value="ECO:0007669"/>
    <property type="project" value="UniProtKB-SubCell"/>
</dbReference>
<dbReference type="EMBL" id="BORP01000008">
    <property type="protein sequence ID" value="GIO28680.1"/>
    <property type="molecule type" value="Genomic_DNA"/>
</dbReference>
<dbReference type="GO" id="GO:0022857">
    <property type="term" value="F:transmembrane transporter activity"/>
    <property type="evidence" value="ECO:0007669"/>
    <property type="project" value="InterPro"/>
</dbReference>
<evidence type="ECO:0000313" key="10">
    <source>
        <dbReference type="Proteomes" id="UP000676917"/>
    </source>
</evidence>
<dbReference type="RefSeq" id="WP_212922135.1">
    <property type="nucleotide sequence ID" value="NZ_BORP01000008.1"/>
</dbReference>
<dbReference type="AlphaFoldDB" id="A0A919XCV5"/>
<dbReference type="InterPro" id="IPR000390">
    <property type="entry name" value="Small_drug/metabolite_transptr"/>
</dbReference>
<evidence type="ECO:0000256" key="2">
    <source>
        <dbReference type="ARBA" id="ARBA00022448"/>
    </source>
</evidence>
<organism evidence="9 10">
    <name type="scientific">Ornithinibacillus bavariensis</name>
    <dbReference type="NCBI Taxonomy" id="545502"/>
    <lineage>
        <taxon>Bacteria</taxon>
        <taxon>Bacillati</taxon>
        <taxon>Bacillota</taxon>
        <taxon>Bacilli</taxon>
        <taxon>Bacillales</taxon>
        <taxon>Bacillaceae</taxon>
        <taxon>Ornithinibacillus</taxon>
    </lineage>
</organism>
<feature type="transmembrane region" description="Helical" evidence="8">
    <location>
        <begin position="57"/>
        <end position="78"/>
    </location>
</feature>
<sequence length="104" mass="11236">MEWICLIIAGVGEILGVTGINRVNQKKTIGNFLLLVGGFTMSFLFLSIAMQTISMGTAYAIWTAIGTVGSVLIGMIIYHESKDIWRIIFIGMVIVAAVGLKLIS</sequence>
<comment type="similarity">
    <text evidence="7">Belongs to the drug/metabolite transporter (DMT) superfamily. Small multidrug resistance (SMR) (TC 2.A.7.1) family.</text>
</comment>
<comment type="caution">
    <text evidence="9">The sequence shown here is derived from an EMBL/GenBank/DDBJ whole genome shotgun (WGS) entry which is preliminary data.</text>
</comment>
<evidence type="ECO:0000256" key="6">
    <source>
        <dbReference type="ARBA" id="ARBA00023136"/>
    </source>
</evidence>
<dbReference type="PANTHER" id="PTHR30561:SF0">
    <property type="entry name" value="GUANIDINIUM EXPORTER"/>
    <property type="match status" value="1"/>
</dbReference>
<feature type="transmembrane region" description="Helical" evidence="8">
    <location>
        <begin position="84"/>
        <end position="103"/>
    </location>
</feature>
<evidence type="ECO:0000313" key="9">
    <source>
        <dbReference type="EMBL" id="GIO28680.1"/>
    </source>
</evidence>
<keyword evidence="10" id="KW-1185">Reference proteome</keyword>
<keyword evidence="4 7" id="KW-0812">Transmembrane</keyword>
<dbReference type="Gene3D" id="1.10.3730.20">
    <property type="match status" value="1"/>
</dbReference>
<evidence type="ECO:0000256" key="7">
    <source>
        <dbReference type="RuleBase" id="RU003942"/>
    </source>
</evidence>
<protein>
    <submittedName>
        <fullName evidence="9">QacE family quaternary ammonium compound efflux SMR transporter</fullName>
    </submittedName>
</protein>
<dbReference type="Pfam" id="PF00893">
    <property type="entry name" value="Multi_Drug_Res"/>
    <property type="match status" value="1"/>
</dbReference>
<gene>
    <name evidence="9" type="ORF">J43TS3_32910</name>
</gene>
<evidence type="ECO:0000256" key="1">
    <source>
        <dbReference type="ARBA" id="ARBA00004651"/>
    </source>
</evidence>
<evidence type="ECO:0000256" key="3">
    <source>
        <dbReference type="ARBA" id="ARBA00022475"/>
    </source>
</evidence>
<evidence type="ECO:0000256" key="5">
    <source>
        <dbReference type="ARBA" id="ARBA00022989"/>
    </source>
</evidence>
<keyword evidence="6 8" id="KW-0472">Membrane</keyword>
<reference evidence="9" key="1">
    <citation type="submission" date="2021-03" db="EMBL/GenBank/DDBJ databases">
        <title>Antimicrobial resistance genes in bacteria isolated from Japanese honey, and their potential for conferring macrolide and lincosamide resistance in the American foulbrood pathogen Paenibacillus larvae.</title>
        <authorList>
            <person name="Okamoto M."/>
            <person name="Kumagai M."/>
            <person name="Kanamori H."/>
            <person name="Takamatsu D."/>
        </authorList>
    </citation>
    <scope>NUCLEOTIDE SEQUENCE</scope>
    <source>
        <strain evidence="9">J43TS3</strain>
    </source>
</reference>
<evidence type="ECO:0000256" key="8">
    <source>
        <dbReference type="SAM" id="Phobius"/>
    </source>
</evidence>